<dbReference type="InterPro" id="IPR009057">
    <property type="entry name" value="Homeodomain-like_sf"/>
</dbReference>
<dbReference type="InterPro" id="IPR000281">
    <property type="entry name" value="HTH_RpiR"/>
</dbReference>
<accession>A0A5J5GQI8</accession>
<dbReference type="AlphaFoldDB" id="A0A5J5GQI8"/>
<evidence type="ECO:0000313" key="5">
    <source>
        <dbReference type="EMBL" id="KAA9010335.1"/>
    </source>
</evidence>
<dbReference type="EMBL" id="VYQE01000001">
    <property type="protein sequence ID" value="KAA9010335.1"/>
    <property type="molecule type" value="Genomic_DNA"/>
</dbReference>
<dbReference type="InterPro" id="IPR046348">
    <property type="entry name" value="SIS_dom_sf"/>
</dbReference>
<dbReference type="SUPFAM" id="SSF46689">
    <property type="entry name" value="Homeodomain-like"/>
    <property type="match status" value="1"/>
</dbReference>
<dbReference type="InterPro" id="IPR047640">
    <property type="entry name" value="RpiR-like"/>
</dbReference>
<name>A0A5J5GQI8_9RHOB</name>
<dbReference type="PANTHER" id="PTHR30514">
    <property type="entry name" value="GLUCOKINASE"/>
    <property type="match status" value="1"/>
</dbReference>
<dbReference type="GO" id="GO:0097367">
    <property type="term" value="F:carbohydrate derivative binding"/>
    <property type="evidence" value="ECO:0007669"/>
    <property type="project" value="InterPro"/>
</dbReference>
<dbReference type="InterPro" id="IPR036388">
    <property type="entry name" value="WH-like_DNA-bd_sf"/>
</dbReference>
<dbReference type="GO" id="GO:1901135">
    <property type="term" value="P:carbohydrate derivative metabolic process"/>
    <property type="evidence" value="ECO:0007669"/>
    <property type="project" value="InterPro"/>
</dbReference>
<dbReference type="GO" id="GO:0003677">
    <property type="term" value="F:DNA binding"/>
    <property type="evidence" value="ECO:0007669"/>
    <property type="project" value="UniProtKB-KW"/>
</dbReference>
<evidence type="ECO:0000256" key="1">
    <source>
        <dbReference type="ARBA" id="ARBA00023015"/>
    </source>
</evidence>
<keyword evidence="3" id="KW-0804">Transcription</keyword>
<dbReference type="RefSeq" id="WP_150443821.1">
    <property type="nucleotide sequence ID" value="NZ_VYQE01000001.1"/>
</dbReference>
<comment type="caution">
    <text evidence="5">The sequence shown here is derived from an EMBL/GenBank/DDBJ whole genome shotgun (WGS) entry which is preliminary data.</text>
</comment>
<evidence type="ECO:0000313" key="6">
    <source>
        <dbReference type="Proteomes" id="UP000326554"/>
    </source>
</evidence>
<sequence length="281" mass="31718">MSLRSQIESVSDTMTPAERQLSAVILADYPFAGLEPIQELSQRAGVSAPSISRFVNKLGYRGFQEFQQSLVKELRAGKSSPIELRESQGGAPEDPLAAHLARASALLAELAEQMPRTQFERVVELLSDSRRRIYMIGGRMTDTIARFFVGHLRQIRADVTHIPSDPELWPEYLLRLRPKDVVLIIDFRRYQDSLARLSVKVRERRAQTIVITDQWISPASRGATELIPVPIHSGTLWDSYVAGFALVEALLVPLAERNWDGTKDRIEAWDALRETKTETPE</sequence>
<dbReference type="InterPro" id="IPR001347">
    <property type="entry name" value="SIS_dom"/>
</dbReference>
<feature type="domain" description="HTH rpiR-type" evidence="4">
    <location>
        <begin position="1"/>
        <end position="77"/>
    </location>
</feature>
<evidence type="ECO:0000256" key="2">
    <source>
        <dbReference type="ARBA" id="ARBA00023125"/>
    </source>
</evidence>
<keyword evidence="1" id="KW-0805">Transcription regulation</keyword>
<dbReference type="Gene3D" id="1.10.10.10">
    <property type="entry name" value="Winged helix-like DNA-binding domain superfamily/Winged helix DNA-binding domain"/>
    <property type="match status" value="1"/>
</dbReference>
<dbReference type="Gene3D" id="3.40.50.10490">
    <property type="entry name" value="Glucose-6-phosphate isomerase like protein, domain 1"/>
    <property type="match status" value="1"/>
</dbReference>
<keyword evidence="2" id="KW-0238">DNA-binding</keyword>
<dbReference type="PROSITE" id="PS51071">
    <property type="entry name" value="HTH_RPIR"/>
    <property type="match status" value="1"/>
</dbReference>
<proteinExistence type="predicted"/>
<dbReference type="SUPFAM" id="SSF53697">
    <property type="entry name" value="SIS domain"/>
    <property type="match status" value="1"/>
</dbReference>
<dbReference type="Proteomes" id="UP000326554">
    <property type="component" value="Unassembled WGS sequence"/>
</dbReference>
<dbReference type="Pfam" id="PF01418">
    <property type="entry name" value="HTH_6"/>
    <property type="match status" value="1"/>
</dbReference>
<reference evidence="5 6" key="1">
    <citation type="submission" date="2019-09" db="EMBL/GenBank/DDBJ databases">
        <authorList>
            <person name="Park J.-S."/>
            <person name="Choi H.-J."/>
        </authorList>
    </citation>
    <scope>NUCLEOTIDE SEQUENCE [LARGE SCALE GENOMIC DNA]</scope>
    <source>
        <strain evidence="5 6">176SS1-4</strain>
    </source>
</reference>
<organism evidence="5 6">
    <name type="scientific">Histidinibacterium aquaticum</name>
    <dbReference type="NCBI Taxonomy" id="2613962"/>
    <lineage>
        <taxon>Bacteria</taxon>
        <taxon>Pseudomonadati</taxon>
        <taxon>Pseudomonadota</taxon>
        <taxon>Alphaproteobacteria</taxon>
        <taxon>Rhodobacterales</taxon>
        <taxon>Paracoccaceae</taxon>
        <taxon>Histidinibacterium</taxon>
    </lineage>
</organism>
<evidence type="ECO:0000259" key="4">
    <source>
        <dbReference type="PROSITE" id="PS51071"/>
    </source>
</evidence>
<gene>
    <name evidence="5" type="ORF">F3S47_03560</name>
</gene>
<dbReference type="PANTHER" id="PTHR30514:SF18">
    <property type="entry name" value="RPIR-FAMILY TRANSCRIPTIONAL REGULATOR"/>
    <property type="match status" value="1"/>
</dbReference>
<protein>
    <submittedName>
        <fullName evidence="5">MurR/RpiR family transcriptional regulator</fullName>
    </submittedName>
</protein>
<dbReference type="GO" id="GO:0003700">
    <property type="term" value="F:DNA-binding transcription factor activity"/>
    <property type="evidence" value="ECO:0007669"/>
    <property type="project" value="InterPro"/>
</dbReference>
<evidence type="ECO:0000256" key="3">
    <source>
        <dbReference type="ARBA" id="ARBA00023163"/>
    </source>
</evidence>
<dbReference type="Pfam" id="PF01380">
    <property type="entry name" value="SIS"/>
    <property type="match status" value="1"/>
</dbReference>
<dbReference type="InterPro" id="IPR035472">
    <property type="entry name" value="RpiR-like_SIS"/>
</dbReference>
<dbReference type="CDD" id="cd05013">
    <property type="entry name" value="SIS_RpiR"/>
    <property type="match status" value="1"/>
</dbReference>
<keyword evidence="6" id="KW-1185">Reference proteome</keyword>